<dbReference type="PANTHER" id="PTHR47949:SF4">
    <property type="entry name" value="TYROSINE N-MONOOXYGENASE"/>
    <property type="match status" value="1"/>
</dbReference>
<comment type="subcellular location">
    <subcellularLocation>
        <location evidence="1">Membrane</location>
        <topology evidence="1">Single-pass membrane protein</topology>
    </subcellularLocation>
</comment>
<dbReference type="Pfam" id="PF00067">
    <property type="entry name" value="p450"/>
    <property type="match status" value="2"/>
</dbReference>
<comment type="caution">
    <text evidence="3">The sequence shown here is derived from an EMBL/GenBank/DDBJ whole genome shotgun (WGS) entry which is preliminary data.</text>
</comment>
<evidence type="ECO:0000313" key="4">
    <source>
        <dbReference type="Proteomes" id="UP001289374"/>
    </source>
</evidence>
<dbReference type="Proteomes" id="UP001289374">
    <property type="component" value="Unassembled WGS sequence"/>
</dbReference>
<reference evidence="3" key="1">
    <citation type="submission" date="2020-06" db="EMBL/GenBank/DDBJ databases">
        <authorList>
            <person name="Li T."/>
            <person name="Hu X."/>
            <person name="Zhang T."/>
            <person name="Song X."/>
            <person name="Zhang H."/>
            <person name="Dai N."/>
            <person name="Sheng W."/>
            <person name="Hou X."/>
            <person name="Wei L."/>
        </authorList>
    </citation>
    <scope>NUCLEOTIDE SEQUENCE</scope>
    <source>
        <strain evidence="3">K16</strain>
        <tissue evidence="3">Leaf</tissue>
    </source>
</reference>
<dbReference type="Gene3D" id="1.10.630.10">
    <property type="entry name" value="Cytochrome P450"/>
    <property type="match status" value="2"/>
</dbReference>
<dbReference type="GO" id="GO:0005506">
    <property type="term" value="F:iron ion binding"/>
    <property type="evidence" value="ECO:0007669"/>
    <property type="project" value="InterPro"/>
</dbReference>
<dbReference type="GO" id="GO:0016020">
    <property type="term" value="C:membrane"/>
    <property type="evidence" value="ECO:0007669"/>
    <property type="project" value="UniProtKB-SubCell"/>
</dbReference>
<organism evidence="3 4">
    <name type="scientific">Sesamum angolense</name>
    <dbReference type="NCBI Taxonomy" id="2727404"/>
    <lineage>
        <taxon>Eukaryota</taxon>
        <taxon>Viridiplantae</taxon>
        <taxon>Streptophyta</taxon>
        <taxon>Embryophyta</taxon>
        <taxon>Tracheophyta</taxon>
        <taxon>Spermatophyta</taxon>
        <taxon>Magnoliopsida</taxon>
        <taxon>eudicotyledons</taxon>
        <taxon>Gunneridae</taxon>
        <taxon>Pentapetalae</taxon>
        <taxon>asterids</taxon>
        <taxon>lamiids</taxon>
        <taxon>Lamiales</taxon>
        <taxon>Pedaliaceae</taxon>
        <taxon>Sesamum</taxon>
    </lineage>
</organism>
<reference evidence="3" key="2">
    <citation type="journal article" date="2024" name="Plant">
        <title>Genomic evolution and insights into agronomic trait innovations of Sesamum species.</title>
        <authorList>
            <person name="Miao H."/>
            <person name="Wang L."/>
            <person name="Qu L."/>
            <person name="Liu H."/>
            <person name="Sun Y."/>
            <person name="Le M."/>
            <person name="Wang Q."/>
            <person name="Wei S."/>
            <person name="Zheng Y."/>
            <person name="Lin W."/>
            <person name="Duan Y."/>
            <person name="Cao H."/>
            <person name="Xiong S."/>
            <person name="Wang X."/>
            <person name="Wei L."/>
            <person name="Li C."/>
            <person name="Ma Q."/>
            <person name="Ju M."/>
            <person name="Zhao R."/>
            <person name="Li G."/>
            <person name="Mu C."/>
            <person name="Tian Q."/>
            <person name="Mei H."/>
            <person name="Zhang T."/>
            <person name="Gao T."/>
            <person name="Zhang H."/>
        </authorList>
    </citation>
    <scope>NUCLEOTIDE SEQUENCE</scope>
    <source>
        <strain evidence="3">K16</strain>
    </source>
</reference>
<dbReference type="InterPro" id="IPR001128">
    <property type="entry name" value="Cyt_P450"/>
</dbReference>
<sequence>MLATIDNPSNAVEWALAEMINQPDILDRACKELDQVVGKDRLVDESDLPMLNYVKACAKEAFRLHPVAAFNVPHVSIKDTTVGGYFIPKGSHVLLSRRGLGETLGTGRRGCPGIVLGSTMTTILLATLIQGFSWTAPSNDPSDIDLVESDENFLMAKPLIAHAVPRLEPNVYLKLMQ</sequence>
<evidence type="ECO:0000313" key="3">
    <source>
        <dbReference type="EMBL" id="KAK4382087.1"/>
    </source>
</evidence>
<evidence type="ECO:0000256" key="2">
    <source>
        <dbReference type="ARBA" id="ARBA00023002"/>
    </source>
</evidence>
<accession>A0AAE1VVX0</accession>
<dbReference type="SUPFAM" id="SSF48264">
    <property type="entry name" value="Cytochrome P450"/>
    <property type="match status" value="1"/>
</dbReference>
<name>A0AAE1VVX0_9LAMI</name>
<proteinExistence type="predicted"/>
<keyword evidence="2" id="KW-0560">Oxidoreductase</keyword>
<dbReference type="PRINTS" id="PR00463">
    <property type="entry name" value="EP450I"/>
</dbReference>
<evidence type="ECO:0000256" key="1">
    <source>
        <dbReference type="ARBA" id="ARBA00004167"/>
    </source>
</evidence>
<dbReference type="AlphaFoldDB" id="A0AAE1VVX0"/>
<keyword evidence="4" id="KW-1185">Reference proteome</keyword>
<dbReference type="GO" id="GO:0016705">
    <property type="term" value="F:oxidoreductase activity, acting on paired donors, with incorporation or reduction of molecular oxygen"/>
    <property type="evidence" value="ECO:0007669"/>
    <property type="project" value="InterPro"/>
</dbReference>
<dbReference type="InterPro" id="IPR036396">
    <property type="entry name" value="Cyt_P450_sf"/>
</dbReference>
<dbReference type="EMBL" id="JACGWL010000757">
    <property type="protein sequence ID" value="KAK4382087.1"/>
    <property type="molecule type" value="Genomic_DNA"/>
</dbReference>
<dbReference type="GO" id="GO:0020037">
    <property type="term" value="F:heme binding"/>
    <property type="evidence" value="ECO:0007669"/>
    <property type="project" value="InterPro"/>
</dbReference>
<dbReference type="InterPro" id="IPR002401">
    <property type="entry name" value="Cyt_P450_E_grp-I"/>
</dbReference>
<dbReference type="GO" id="GO:0004497">
    <property type="term" value="F:monooxygenase activity"/>
    <property type="evidence" value="ECO:0007669"/>
    <property type="project" value="InterPro"/>
</dbReference>
<dbReference type="InterPro" id="IPR051382">
    <property type="entry name" value="CYP450_AA/FA_Hydroxylases"/>
</dbReference>
<gene>
    <name evidence="3" type="ORF">Sango_2906200</name>
</gene>
<dbReference type="PANTHER" id="PTHR47949">
    <property type="entry name" value="CYTOCHROME P450 703A2-RELATED-RELATED"/>
    <property type="match status" value="1"/>
</dbReference>
<protein>
    <submittedName>
        <fullName evidence="3">Phenylalanine N-monooxygenase</fullName>
    </submittedName>
</protein>